<keyword evidence="3 6" id="KW-0812">Transmembrane</keyword>
<feature type="transmembrane region" description="Helical" evidence="6">
    <location>
        <begin position="258"/>
        <end position="277"/>
    </location>
</feature>
<evidence type="ECO:0000256" key="4">
    <source>
        <dbReference type="ARBA" id="ARBA00022989"/>
    </source>
</evidence>
<keyword evidence="5 6" id="KW-0472">Membrane</keyword>
<organism evidence="7 8">
    <name type="scientific">Nocardioides caeni</name>
    <dbReference type="NCBI Taxonomy" id="574700"/>
    <lineage>
        <taxon>Bacteria</taxon>
        <taxon>Bacillati</taxon>
        <taxon>Actinomycetota</taxon>
        <taxon>Actinomycetes</taxon>
        <taxon>Propionibacteriales</taxon>
        <taxon>Nocardioidaceae</taxon>
        <taxon>Nocardioides</taxon>
    </lineage>
</organism>
<gene>
    <name evidence="7" type="ORF">E9934_09010</name>
</gene>
<sequence>MRTNAPAPEAPSTRNLKSASASQRQPLSITIGRYSALILWVGFTVLFGILRPDTFLTSVTWRLTISEGVVTAVVALAFLIPLVAGVYDLSVGATMGTGLVLMNWVGINHPGVPLWLAALGVLLACAFVGLCSSIIIVRFRVDSLIATLGVSQVLLAFQLFMSENRQMTGAFDDGWLDLGTRQVMGVPIVALYLLVLALLLWFVLEHTPVGRHLRAVGSNPEAARLAGLGVERLITGSLMCSAMVGGLAGIIFSMKVGTYSSSIGPGLLFPALAAVFFGASQFARRPNVWGTLIAYFALAFGVKGLQLTFGPGTFWIQPLFQGATLLIAVAMASRVVGQTRRSRRLQKDAEQGTATPTGS</sequence>
<feature type="transmembrane region" description="Helical" evidence="6">
    <location>
        <begin position="182"/>
        <end position="204"/>
    </location>
</feature>
<dbReference type="CDD" id="cd06579">
    <property type="entry name" value="TM_PBP1_transp_AraH_like"/>
    <property type="match status" value="1"/>
</dbReference>
<feature type="transmembrane region" description="Helical" evidence="6">
    <location>
        <begin position="113"/>
        <end position="137"/>
    </location>
</feature>
<feature type="transmembrane region" description="Helical" evidence="6">
    <location>
        <begin position="315"/>
        <end position="337"/>
    </location>
</feature>
<feature type="transmembrane region" description="Helical" evidence="6">
    <location>
        <begin position="233"/>
        <end position="252"/>
    </location>
</feature>
<evidence type="ECO:0000313" key="8">
    <source>
        <dbReference type="Proteomes" id="UP000307087"/>
    </source>
</evidence>
<feature type="transmembrane region" description="Helical" evidence="6">
    <location>
        <begin position="144"/>
        <end position="162"/>
    </location>
</feature>
<dbReference type="Pfam" id="PF02653">
    <property type="entry name" value="BPD_transp_2"/>
    <property type="match status" value="1"/>
</dbReference>
<keyword evidence="8" id="KW-1185">Reference proteome</keyword>
<dbReference type="RefSeq" id="WP_136562537.1">
    <property type="nucleotide sequence ID" value="NZ_BAABLS010000008.1"/>
</dbReference>
<dbReference type="EMBL" id="STGW01000004">
    <property type="protein sequence ID" value="THV14775.1"/>
    <property type="molecule type" value="Genomic_DNA"/>
</dbReference>
<evidence type="ECO:0000256" key="6">
    <source>
        <dbReference type="SAM" id="Phobius"/>
    </source>
</evidence>
<dbReference type="OrthoDB" id="3468954at2"/>
<dbReference type="Proteomes" id="UP000307087">
    <property type="component" value="Unassembled WGS sequence"/>
</dbReference>
<protein>
    <submittedName>
        <fullName evidence="7">ABC transporter permease</fullName>
    </submittedName>
</protein>
<accession>A0A4S8NEU9</accession>
<keyword evidence="2" id="KW-1003">Cell membrane</keyword>
<comment type="subcellular location">
    <subcellularLocation>
        <location evidence="1">Cell membrane</location>
        <topology evidence="1">Multi-pass membrane protein</topology>
    </subcellularLocation>
</comment>
<dbReference type="InterPro" id="IPR001851">
    <property type="entry name" value="ABC_transp_permease"/>
</dbReference>
<name>A0A4S8NEU9_9ACTN</name>
<dbReference type="GO" id="GO:0022857">
    <property type="term" value="F:transmembrane transporter activity"/>
    <property type="evidence" value="ECO:0007669"/>
    <property type="project" value="InterPro"/>
</dbReference>
<feature type="transmembrane region" description="Helical" evidence="6">
    <location>
        <begin position="31"/>
        <end position="49"/>
    </location>
</feature>
<comment type="caution">
    <text evidence="7">The sequence shown here is derived from an EMBL/GenBank/DDBJ whole genome shotgun (WGS) entry which is preliminary data.</text>
</comment>
<dbReference type="AlphaFoldDB" id="A0A4S8NEU9"/>
<evidence type="ECO:0000256" key="5">
    <source>
        <dbReference type="ARBA" id="ARBA00023136"/>
    </source>
</evidence>
<reference evidence="7 8" key="1">
    <citation type="journal article" date="2009" name="Int. J. Syst. Evol. Microbiol.">
        <title>Nocardioides caeni sp. nov., isolated from wastewater.</title>
        <authorList>
            <person name="Yoon J.H."/>
            <person name="Kang S.J."/>
            <person name="Park S."/>
            <person name="Kim W."/>
            <person name="Oh T.K."/>
        </authorList>
    </citation>
    <scope>NUCLEOTIDE SEQUENCE [LARGE SCALE GENOMIC DNA]</scope>
    <source>
        <strain evidence="7 8">DSM 23134</strain>
    </source>
</reference>
<evidence type="ECO:0000256" key="3">
    <source>
        <dbReference type="ARBA" id="ARBA00022692"/>
    </source>
</evidence>
<evidence type="ECO:0000256" key="2">
    <source>
        <dbReference type="ARBA" id="ARBA00022475"/>
    </source>
</evidence>
<feature type="transmembrane region" description="Helical" evidence="6">
    <location>
        <begin position="289"/>
        <end position="309"/>
    </location>
</feature>
<evidence type="ECO:0000256" key="1">
    <source>
        <dbReference type="ARBA" id="ARBA00004651"/>
    </source>
</evidence>
<dbReference type="PANTHER" id="PTHR32196">
    <property type="entry name" value="ABC TRANSPORTER PERMEASE PROTEIN YPHD-RELATED-RELATED"/>
    <property type="match status" value="1"/>
</dbReference>
<dbReference type="GO" id="GO:0005886">
    <property type="term" value="C:plasma membrane"/>
    <property type="evidence" value="ECO:0007669"/>
    <property type="project" value="UniProtKB-SubCell"/>
</dbReference>
<proteinExistence type="predicted"/>
<keyword evidence="4 6" id="KW-1133">Transmembrane helix</keyword>
<evidence type="ECO:0000313" key="7">
    <source>
        <dbReference type="EMBL" id="THV14775.1"/>
    </source>
</evidence>